<dbReference type="PANTHER" id="PTHR43114:SF6">
    <property type="entry name" value="ADENINE DEAMINASE"/>
    <property type="match status" value="1"/>
</dbReference>
<evidence type="ECO:0000256" key="3">
    <source>
        <dbReference type="ARBA" id="ARBA00022723"/>
    </source>
</evidence>
<organism evidence="7 8">
    <name type="scientific">Subtercola vilae</name>
    <dbReference type="NCBI Taxonomy" id="2056433"/>
    <lineage>
        <taxon>Bacteria</taxon>
        <taxon>Bacillati</taxon>
        <taxon>Actinomycetota</taxon>
        <taxon>Actinomycetes</taxon>
        <taxon>Micrococcales</taxon>
        <taxon>Microbacteriaceae</taxon>
        <taxon>Subtercola</taxon>
    </lineage>
</organism>
<dbReference type="InterPro" id="IPR032466">
    <property type="entry name" value="Metal_Hydrolase"/>
</dbReference>
<reference evidence="7 8" key="1">
    <citation type="journal article" date="2019" name="Microorganisms">
        <title>Systematic Affiliation and Genome Analysis of Subtercola vilae DB165(T) with Particular Emphasis on Cold Adaptation of an Isolate from a High-Altitude Cold Volcano Lake.</title>
        <authorList>
            <person name="Villalobos A.S."/>
            <person name="Wiese J."/>
            <person name="Imhoff J.F."/>
            <person name="Dorador C."/>
            <person name="Keller A."/>
            <person name="Hentschel U."/>
        </authorList>
    </citation>
    <scope>NUCLEOTIDE SEQUENCE [LARGE SCALE GENOMIC DNA]</scope>
    <source>
        <strain evidence="7 8">DB165</strain>
    </source>
</reference>
<dbReference type="EMBL" id="QYRT01000023">
    <property type="protein sequence ID" value="TIH34823.1"/>
    <property type="molecule type" value="Genomic_DNA"/>
</dbReference>
<name>A0A4T2BST4_9MICO</name>
<dbReference type="GO" id="GO:0019239">
    <property type="term" value="F:deaminase activity"/>
    <property type="evidence" value="ECO:0007669"/>
    <property type="project" value="InterPro"/>
</dbReference>
<comment type="similarity">
    <text evidence="2">Belongs to the metallo-dependent hydrolases superfamily. Adenosine and AMP deaminases family.</text>
</comment>
<comment type="caution">
    <text evidence="7">The sequence shown here is derived from an EMBL/GenBank/DDBJ whole genome shotgun (WGS) entry which is preliminary data.</text>
</comment>
<protein>
    <submittedName>
        <fullName evidence="7">Adenosine deaminase</fullName>
        <ecNumber evidence="7">3.5.4.4</ecNumber>
    </submittedName>
</protein>
<dbReference type="EC" id="3.5.4.4" evidence="7"/>
<dbReference type="InterPro" id="IPR001365">
    <property type="entry name" value="A_deaminase_dom"/>
</dbReference>
<evidence type="ECO:0000256" key="4">
    <source>
        <dbReference type="ARBA" id="ARBA00022801"/>
    </source>
</evidence>
<evidence type="ECO:0000256" key="5">
    <source>
        <dbReference type="ARBA" id="ARBA00022833"/>
    </source>
</evidence>
<dbReference type="InterPro" id="IPR006330">
    <property type="entry name" value="Ado/ade_deaminase"/>
</dbReference>
<dbReference type="OrthoDB" id="105475at2"/>
<keyword evidence="4 7" id="KW-0378">Hydrolase</keyword>
<dbReference type="SUPFAM" id="SSF51556">
    <property type="entry name" value="Metallo-dependent hydrolases"/>
    <property type="match status" value="1"/>
</dbReference>
<dbReference type="Pfam" id="PF00962">
    <property type="entry name" value="A_deaminase"/>
    <property type="match status" value="1"/>
</dbReference>
<evidence type="ECO:0000313" key="8">
    <source>
        <dbReference type="Proteomes" id="UP000306192"/>
    </source>
</evidence>
<evidence type="ECO:0000256" key="2">
    <source>
        <dbReference type="ARBA" id="ARBA00006676"/>
    </source>
</evidence>
<dbReference type="PANTHER" id="PTHR43114">
    <property type="entry name" value="ADENINE DEAMINASE"/>
    <property type="match status" value="1"/>
</dbReference>
<evidence type="ECO:0000256" key="1">
    <source>
        <dbReference type="ARBA" id="ARBA00001947"/>
    </source>
</evidence>
<feature type="domain" description="Adenosine deaminase" evidence="6">
    <location>
        <begin position="13"/>
        <end position="296"/>
    </location>
</feature>
<keyword evidence="3" id="KW-0479">Metal-binding</keyword>
<dbReference type="RefSeq" id="WP_136642538.1">
    <property type="nucleotide sequence ID" value="NZ_QYRT01000023.1"/>
</dbReference>
<dbReference type="NCBIfam" id="TIGR01430">
    <property type="entry name" value="aden_deam"/>
    <property type="match status" value="1"/>
</dbReference>
<dbReference type="AlphaFoldDB" id="A0A4T2BST4"/>
<evidence type="ECO:0000313" key="7">
    <source>
        <dbReference type="EMBL" id="TIH34823.1"/>
    </source>
</evidence>
<comment type="cofactor">
    <cofactor evidence="1">
        <name>Zn(2+)</name>
        <dbReference type="ChEBI" id="CHEBI:29105"/>
    </cofactor>
</comment>
<dbReference type="GO" id="GO:0046872">
    <property type="term" value="F:metal ion binding"/>
    <property type="evidence" value="ECO:0007669"/>
    <property type="project" value="UniProtKB-KW"/>
</dbReference>
<dbReference type="GO" id="GO:0016814">
    <property type="term" value="F:hydrolase activity, acting on carbon-nitrogen (but not peptide) bonds, in cyclic amidines"/>
    <property type="evidence" value="ECO:0007669"/>
    <property type="project" value="UniProtKB-ARBA"/>
</dbReference>
<dbReference type="Proteomes" id="UP000306192">
    <property type="component" value="Unassembled WGS sequence"/>
</dbReference>
<sequence>MTDETAARASGYPKIELHVHLEGAIRPATLLALAKKNNAVLPVSTLAELEAFYEFDDFEHFIDVWTVTTDVLDDADDFRRVVVDYAKEAASFGAVYLEGIVSPSQYYLRGIEGRELFEGFTDGIQEAWEQTGVRVRLTPDIDRGRPVELSRQVIDDAILFRDRGIVGIGLGGRERAAPASTYTELFQVVRDAGLASVPHAGEDDGPQSVRDAIDLLGASRVRHGIRAADDPALMQELVERGIVLDVSITSNLRTKVTADVASHPLPRLLAAGVGVTINTDDPAMFGTDLGHEHELALGLGATPRDMFLAGVAGQVGGAEIGAWLEGVGAEAWPAGAAGAPAASAAHDAAPDAR</sequence>
<proteinExistence type="inferred from homology"/>
<keyword evidence="5" id="KW-0862">Zinc</keyword>
<keyword evidence="8" id="KW-1185">Reference proteome</keyword>
<evidence type="ECO:0000259" key="6">
    <source>
        <dbReference type="Pfam" id="PF00962"/>
    </source>
</evidence>
<gene>
    <name evidence="7" type="primary">add</name>
    <name evidence="7" type="ORF">D4765_12010</name>
</gene>
<accession>A0A4T2BST4</accession>
<dbReference type="Gene3D" id="3.20.20.140">
    <property type="entry name" value="Metal-dependent hydrolases"/>
    <property type="match status" value="1"/>
</dbReference>